<evidence type="ECO:0000256" key="5">
    <source>
        <dbReference type="ARBA" id="ARBA00023163"/>
    </source>
</evidence>
<protein>
    <submittedName>
        <fullName evidence="9">BTAD domain-containing putative transcriptional regulator</fullName>
    </submittedName>
</protein>
<keyword evidence="10" id="KW-1185">Reference proteome</keyword>
<sequence>MLTFRLLGPVSVTREGSDVPLSGAKIHTVLAVLLMARGTLVADSRLSAALWGDTPPPTSNSQIYTHVSRLRKTLGNCARIFRKGPGYVLEVREADVDLFSFERLDRLGREALEQNRPEEAGRLLGGALDCWSGQALENVTEHLQRYERPRLEFRRTQALERRIEADLSLGRHRALVPELLALVARFPLDETLRAHLVTALHRSDRQAEAVQVYDEGRRVLAGQLGVVPGRRLGDAYLRMLRGDTAEPPPVLLPPRCAAFTGRTAEADRLRSLLLGARLRSALITGPPGTGKTALATEVAHGCAEAFPDGVVHASLRHPDGTARTPREVLTELLGVLGEFGEGDGPGLGEPADTGGPGPGGPAGIGGPGLAGPADSGGPRQAGPAGTCAPRPEESPGTSGPSSGKAVHAGRSEPGDLVRRYRARLARARLLVVLDDAVDDAQLTALLPAGPDSALLVTGRGPLAGVPAPHTLTLGPLDDEDAVRLLAEAAGADRIGAEPDAVRDLVRHCAGLPSALSGAGARLARRPRLTVARLLAQLTEPGTRPTSTRPASTRSTSTRQGR</sequence>
<feature type="region of interest" description="Disordered" evidence="6">
    <location>
        <begin position="537"/>
        <end position="561"/>
    </location>
</feature>
<dbReference type="CDD" id="cd15831">
    <property type="entry name" value="BTAD"/>
    <property type="match status" value="1"/>
</dbReference>
<dbReference type="SUPFAM" id="SSF48452">
    <property type="entry name" value="TPR-like"/>
    <property type="match status" value="1"/>
</dbReference>
<feature type="domain" description="Bacterial transcriptional activator" evidence="8">
    <location>
        <begin position="96"/>
        <end position="240"/>
    </location>
</feature>
<evidence type="ECO:0000256" key="4">
    <source>
        <dbReference type="ARBA" id="ARBA00023125"/>
    </source>
</evidence>
<dbReference type="InterPro" id="IPR001867">
    <property type="entry name" value="OmpR/PhoB-type_DNA-bd"/>
</dbReference>
<feature type="compositionally biased region" description="Gly residues" evidence="6">
    <location>
        <begin position="354"/>
        <end position="369"/>
    </location>
</feature>
<evidence type="ECO:0000313" key="10">
    <source>
        <dbReference type="Proteomes" id="UP001631957"/>
    </source>
</evidence>
<keyword evidence="5" id="KW-0804">Transcription</keyword>
<dbReference type="Gene3D" id="1.10.10.10">
    <property type="entry name" value="Winged helix-like DNA-binding domain superfamily/Winged helix DNA-binding domain"/>
    <property type="match status" value="1"/>
</dbReference>
<gene>
    <name evidence="9" type="ORF">ACKI18_38505</name>
</gene>
<keyword evidence="2" id="KW-0902">Two-component regulatory system</keyword>
<feature type="compositionally biased region" description="Low complexity" evidence="6">
    <location>
        <begin position="542"/>
        <end position="561"/>
    </location>
</feature>
<dbReference type="InterPro" id="IPR011990">
    <property type="entry name" value="TPR-like_helical_dom_sf"/>
</dbReference>
<dbReference type="PANTHER" id="PTHR35807:SF1">
    <property type="entry name" value="TRANSCRIPTIONAL REGULATOR REDD"/>
    <property type="match status" value="1"/>
</dbReference>
<evidence type="ECO:0000259" key="8">
    <source>
        <dbReference type="SMART" id="SM01043"/>
    </source>
</evidence>
<proteinExistence type="inferred from homology"/>
<dbReference type="InterPro" id="IPR051677">
    <property type="entry name" value="AfsR-DnrI-RedD_regulator"/>
</dbReference>
<name>A0ABW9I2I7_9ACTN</name>
<reference evidence="9 10" key="1">
    <citation type="submission" date="2024-12" db="EMBL/GenBank/DDBJ databases">
        <title>Forecasting of Potato common scab and diversities of Pathogenic streptomyces spp. in china.</title>
        <authorList>
            <person name="Handique U."/>
            <person name="Wu J."/>
        </authorList>
    </citation>
    <scope>NUCLEOTIDE SEQUENCE [LARGE SCALE GENOMIC DNA]</scope>
    <source>
        <strain evidence="9 10">ZRIMU1530</strain>
    </source>
</reference>
<feature type="domain" description="OmpR/PhoB-type" evidence="7">
    <location>
        <begin position="16"/>
        <end position="89"/>
    </location>
</feature>
<evidence type="ECO:0000256" key="1">
    <source>
        <dbReference type="ARBA" id="ARBA00005820"/>
    </source>
</evidence>
<dbReference type="InterPro" id="IPR036388">
    <property type="entry name" value="WH-like_DNA-bd_sf"/>
</dbReference>
<dbReference type="PANTHER" id="PTHR35807">
    <property type="entry name" value="TRANSCRIPTIONAL REGULATOR REDD-RELATED"/>
    <property type="match status" value="1"/>
</dbReference>
<dbReference type="InterPro" id="IPR005158">
    <property type="entry name" value="BTAD"/>
</dbReference>
<evidence type="ECO:0000256" key="2">
    <source>
        <dbReference type="ARBA" id="ARBA00023012"/>
    </source>
</evidence>
<feature type="region of interest" description="Disordered" evidence="6">
    <location>
        <begin position="337"/>
        <end position="412"/>
    </location>
</feature>
<dbReference type="Pfam" id="PF13191">
    <property type="entry name" value="AAA_16"/>
    <property type="match status" value="1"/>
</dbReference>
<dbReference type="Pfam" id="PF03704">
    <property type="entry name" value="BTAD"/>
    <property type="match status" value="1"/>
</dbReference>
<organism evidence="9 10">
    <name type="scientific">Streptomyces niveiscabiei</name>
    <dbReference type="NCBI Taxonomy" id="164115"/>
    <lineage>
        <taxon>Bacteria</taxon>
        <taxon>Bacillati</taxon>
        <taxon>Actinomycetota</taxon>
        <taxon>Actinomycetes</taxon>
        <taxon>Kitasatosporales</taxon>
        <taxon>Streptomycetaceae</taxon>
        <taxon>Streptomyces</taxon>
    </lineage>
</organism>
<dbReference type="InterPro" id="IPR016032">
    <property type="entry name" value="Sig_transdc_resp-reg_C-effctor"/>
</dbReference>
<dbReference type="InterPro" id="IPR027417">
    <property type="entry name" value="P-loop_NTPase"/>
</dbReference>
<dbReference type="Gene3D" id="3.40.50.300">
    <property type="entry name" value="P-loop containing nucleotide triphosphate hydrolases"/>
    <property type="match status" value="1"/>
</dbReference>
<comment type="caution">
    <text evidence="9">The sequence shown here is derived from an EMBL/GenBank/DDBJ whole genome shotgun (WGS) entry which is preliminary data.</text>
</comment>
<feature type="compositionally biased region" description="Low complexity" evidence="6">
    <location>
        <begin position="394"/>
        <end position="403"/>
    </location>
</feature>
<dbReference type="SUPFAM" id="SSF52540">
    <property type="entry name" value="P-loop containing nucleoside triphosphate hydrolases"/>
    <property type="match status" value="1"/>
</dbReference>
<dbReference type="CDD" id="cd00009">
    <property type="entry name" value="AAA"/>
    <property type="match status" value="1"/>
</dbReference>
<evidence type="ECO:0000313" key="9">
    <source>
        <dbReference type="EMBL" id="MFM9614560.1"/>
    </source>
</evidence>
<dbReference type="EMBL" id="JBJVNI010000027">
    <property type="protein sequence ID" value="MFM9614560.1"/>
    <property type="molecule type" value="Genomic_DNA"/>
</dbReference>
<feature type="compositionally biased region" description="Gly residues" evidence="6">
    <location>
        <begin position="337"/>
        <end position="347"/>
    </location>
</feature>
<evidence type="ECO:0000256" key="6">
    <source>
        <dbReference type="SAM" id="MobiDB-lite"/>
    </source>
</evidence>
<evidence type="ECO:0000256" key="3">
    <source>
        <dbReference type="ARBA" id="ARBA00023015"/>
    </source>
</evidence>
<keyword evidence="4" id="KW-0238">DNA-binding</keyword>
<dbReference type="Gene3D" id="1.25.40.10">
    <property type="entry name" value="Tetratricopeptide repeat domain"/>
    <property type="match status" value="1"/>
</dbReference>
<evidence type="ECO:0000259" key="7">
    <source>
        <dbReference type="SMART" id="SM00862"/>
    </source>
</evidence>
<keyword evidence="3" id="KW-0805">Transcription regulation</keyword>
<dbReference type="InterPro" id="IPR041664">
    <property type="entry name" value="AAA_16"/>
</dbReference>
<comment type="similarity">
    <text evidence="1">Belongs to the AfsR/DnrI/RedD regulatory family.</text>
</comment>
<dbReference type="SMART" id="SM00862">
    <property type="entry name" value="Trans_reg_C"/>
    <property type="match status" value="1"/>
</dbReference>
<dbReference type="Proteomes" id="UP001631957">
    <property type="component" value="Unassembled WGS sequence"/>
</dbReference>
<dbReference type="SMART" id="SM01043">
    <property type="entry name" value="BTAD"/>
    <property type="match status" value="1"/>
</dbReference>
<dbReference type="SUPFAM" id="SSF46894">
    <property type="entry name" value="C-terminal effector domain of the bipartite response regulators"/>
    <property type="match status" value="1"/>
</dbReference>
<accession>A0ABW9I2I7</accession>